<evidence type="ECO:0008006" key="4">
    <source>
        <dbReference type="Google" id="ProtNLM"/>
    </source>
</evidence>
<feature type="chain" id="PRO_5038588796" description="Cupredoxin-like copper-binding protein" evidence="1">
    <location>
        <begin position="30"/>
        <end position="203"/>
    </location>
</feature>
<dbReference type="SUPFAM" id="SSF49503">
    <property type="entry name" value="Cupredoxins"/>
    <property type="match status" value="1"/>
</dbReference>
<dbReference type="PROSITE" id="PS51257">
    <property type="entry name" value="PROKAR_LIPOPROTEIN"/>
    <property type="match status" value="1"/>
</dbReference>
<dbReference type="InterPro" id="IPR008972">
    <property type="entry name" value="Cupredoxin"/>
</dbReference>
<protein>
    <recommendedName>
        <fullName evidence="4">Cupredoxin-like copper-binding protein</fullName>
    </recommendedName>
</protein>
<evidence type="ECO:0000256" key="1">
    <source>
        <dbReference type="SAM" id="SignalP"/>
    </source>
</evidence>
<name>A0A2N3YLB1_9MICO</name>
<evidence type="ECO:0000313" key="2">
    <source>
        <dbReference type="EMBL" id="PKW27634.1"/>
    </source>
</evidence>
<keyword evidence="1" id="KW-0732">Signal</keyword>
<proteinExistence type="predicted"/>
<accession>A0A2N3YLB1</accession>
<feature type="signal peptide" evidence="1">
    <location>
        <begin position="1"/>
        <end position="29"/>
    </location>
</feature>
<dbReference type="Proteomes" id="UP000233781">
    <property type="component" value="Unassembled WGS sequence"/>
</dbReference>
<reference evidence="2 3" key="1">
    <citation type="submission" date="2017-12" db="EMBL/GenBank/DDBJ databases">
        <title>Sequencing the genomes of 1000 Actinobacteria strains.</title>
        <authorList>
            <person name="Klenk H.-P."/>
        </authorList>
    </citation>
    <scope>NUCLEOTIDE SEQUENCE [LARGE SCALE GENOMIC DNA]</scope>
    <source>
        <strain evidence="2 3">DSM 12806</strain>
    </source>
</reference>
<sequence>MTTSRSPHRRTLAVLAASTALLLSGCGSSELGGGMMGGDDGSSGGMLRGDGRYHDARLSCPAPATLPGTTVRVFLMDMGMMRAVGGVAPMGSPMRLVASSRSVPAGPVSLVAENRGWRAHELVVLPLPDGAPAGRRVPGADGRVPEDGSVGEASASCAAGGGEGIASGAVGWVTLSLAPARYELVCNLENHYANGMYQELDVR</sequence>
<dbReference type="OrthoDB" id="7431902at2"/>
<evidence type="ECO:0000313" key="3">
    <source>
        <dbReference type="Proteomes" id="UP000233781"/>
    </source>
</evidence>
<dbReference type="RefSeq" id="WP_101396032.1">
    <property type="nucleotide sequence ID" value="NZ_PJNE01000001.1"/>
</dbReference>
<keyword evidence="3" id="KW-1185">Reference proteome</keyword>
<comment type="caution">
    <text evidence="2">The sequence shown here is derived from an EMBL/GenBank/DDBJ whole genome shotgun (WGS) entry which is preliminary data.</text>
</comment>
<dbReference type="EMBL" id="PJNE01000001">
    <property type="protein sequence ID" value="PKW27634.1"/>
    <property type="molecule type" value="Genomic_DNA"/>
</dbReference>
<dbReference type="Gene3D" id="2.60.40.420">
    <property type="entry name" value="Cupredoxins - blue copper proteins"/>
    <property type="match status" value="1"/>
</dbReference>
<dbReference type="AlphaFoldDB" id="A0A2N3YLB1"/>
<gene>
    <name evidence="2" type="ORF">ATL31_2484</name>
</gene>
<organism evidence="2 3">
    <name type="scientific">Phycicoccus duodecadis</name>
    <dbReference type="NCBI Taxonomy" id="173053"/>
    <lineage>
        <taxon>Bacteria</taxon>
        <taxon>Bacillati</taxon>
        <taxon>Actinomycetota</taxon>
        <taxon>Actinomycetes</taxon>
        <taxon>Micrococcales</taxon>
        <taxon>Intrasporangiaceae</taxon>
        <taxon>Phycicoccus</taxon>
    </lineage>
</organism>